<dbReference type="Pfam" id="PF00535">
    <property type="entry name" value="Glycos_transf_2"/>
    <property type="match status" value="1"/>
</dbReference>
<dbReference type="PANTHER" id="PTHR48090:SF10">
    <property type="entry name" value="GLUCOSYL-3-PHOSPHOGLYCERATE SYNTHASE"/>
    <property type="match status" value="1"/>
</dbReference>
<organism evidence="7 8">
    <name type="scientific">Candidatus Magasanikbacteria bacterium GW2011_GWA2_42_32</name>
    <dbReference type="NCBI Taxonomy" id="1619039"/>
    <lineage>
        <taxon>Bacteria</taxon>
        <taxon>Candidatus Magasanikiibacteriota</taxon>
    </lineage>
</organism>
<evidence type="ECO:0000313" key="8">
    <source>
        <dbReference type="Proteomes" id="UP000034837"/>
    </source>
</evidence>
<evidence type="ECO:0000256" key="2">
    <source>
        <dbReference type="ARBA" id="ARBA00006739"/>
    </source>
</evidence>
<dbReference type="InterPro" id="IPR050256">
    <property type="entry name" value="Glycosyltransferase_2"/>
</dbReference>
<keyword evidence="5" id="KW-0460">Magnesium</keyword>
<dbReference type="SUPFAM" id="SSF53448">
    <property type="entry name" value="Nucleotide-diphospho-sugar transferases"/>
    <property type="match status" value="1"/>
</dbReference>
<sequence length="218" mass="24732">MPVSVIVPAYNEQKTIYNLIRVLKDSGLFAEVIVINDGSKDRTAYLAKQAGAKVINQSKNLGKGEALLAGVKEAKENFLLFLDADLFNVRRKHLTDLIKPVEQGEADMMIGLQPKYKDFYALNETIPKISGQRALRREIFEAIDPKLLSGYQVEEALNDYCKTNNLKVKTIILAGLGHVSKMAKSNFLVGLWGYIKMDWQLTKIFIWVRILRVFKKIK</sequence>
<dbReference type="InterPro" id="IPR029044">
    <property type="entry name" value="Nucleotide-diphossugar_trans"/>
</dbReference>
<comment type="cofactor">
    <cofactor evidence="1">
        <name>Mg(2+)</name>
        <dbReference type="ChEBI" id="CHEBI:18420"/>
    </cofactor>
</comment>
<evidence type="ECO:0000259" key="6">
    <source>
        <dbReference type="Pfam" id="PF00535"/>
    </source>
</evidence>
<dbReference type="EMBL" id="LCDO01000001">
    <property type="protein sequence ID" value="KKS57486.1"/>
    <property type="molecule type" value="Genomic_DNA"/>
</dbReference>
<evidence type="ECO:0000256" key="3">
    <source>
        <dbReference type="ARBA" id="ARBA00022676"/>
    </source>
</evidence>
<reference evidence="7 8" key="1">
    <citation type="journal article" date="2015" name="Nature">
        <title>rRNA introns, odd ribosomes, and small enigmatic genomes across a large radiation of phyla.</title>
        <authorList>
            <person name="Brown C.T."/>
            <person name="Hug L.A."/>
            <person name="Thomas B.C."/>
            <person name="Sharon I."/>
            <person name="Castelle C.J."/>
            <person name="Singh A."/>
            <person name="Wilkins M.J."/>
            <person name="Williams K.H."/>
            <person name="Banfield J.F."/>
        </authorList>
    </citation>
    <scope>NUCLEOTIDE SEQUENCE [LARGE SCALE GENOMIC DNA]</scope>
</reference>
<keyword evidence="4 7" id="KW-0808">Transferase</keyword>
<dbReference type="CDD" id="cd04179">
    <property type="entry name" value="DPM_DPG-synthase_like"/>
    <property type="match status" value="1"/>
</dbReference>
<comment type="similarity">
    <text evidence="2">Belongs to the glycosyltransferase 2 family.</text>
</comment>
<evidence type="ECO:0000256" key="4">
    <source>
        <dbReference type="ARBA" id="ARBA00022679"/>
    </source>
</evidence>
<feature type="domain" description="Glycosyltransferase 2-like" evidence="6">
    <location>
        <begin position="4"/>
        <end position="124"/>
    </location>
</feature>
<dbReference type="PANTHER" id="PTHR48090">
    <property type="entry name" value="UNDECAPRENYL-PHOSPHATE 4-DEOXY-4-FORMAMIDO-L-ARABINOSE TRANSFERASE-RELATED"/>
    <property type="match status" value="1"/>
</dbReference>
<dbReference type="InterPro" id="IPR001173">
    <property type="entry name" value="Glyco_trans_2-like"/>
</dbReference>
<dbReference type="GO" id="GO:0016757">
    <property type="term" value="F:glycosyltransferase activity"/>
    <property type="evidence" value="ECO:0007669"/>
    <property type="project" value="UniProtKB-KW"/>
</dbReference>
<protein>
    <submittedName>
        <fullName evidence="7">Glycosyl transferase family 2</fullName>
    </submittedName>
</protein>
<keyword evidence="3" id="KW-0328">Glycosyltransferase</keyword>
<evidence type="ECO:0000256" key="5">
    <source>
        <dbReference type="ARBA" id="ARBA00022842"/>
    </source>
</evidence>
<comment type="caution">
    <text evidence="7">The sequence shown here is derived from an EMBL/GenBank/DDBJ whole genome shotgun (WGS) entry which is preliminary data.</text>
</comment>
<proteinExistence type="inferred from homology"/>
<dbReference type="Gene3D" id="3.90.550.10">
    <property type="entry name" value="Spore Coat Polysaccharide Biosynthesis Protein SpsA, Chain A"/>
    <property type="match status" value="1"/>
</dbReference>
<gene>
    <name evidence="7" type="ORF">UV20_C0001G0126</name>
</gene>
<accession>A0A0G1CFZ5</accession>
<name>A0A0G1CFZ5_9BACT</name>
<dbReference type="AlphaFoldDB" id="A0A0G1CFZ5"/>
<dbReference type="Proteomes" id="UP000034837">
    <property type="component" value="Unassembled WGS sequence"/>
</dbReference>
<evidence type="ECO:0000313" key="7">
    <source>
        <dbReference type="EMBL" id="KKS57486.1"/>
    </source>
</evidence>
<evidence type="ECO:0000256" key="1">
    <source>
        <dbReference type="ARBA" id="ARBA00001946"/>
    </source>
</evidence>